<reference evidence="1 2" key="1">
    <citation type="submission" date="2024-05" db="EMBL/GenBank/DDBJ databases">
        <title>Burkholderia sp. Nov. a novel bacteria isolated from rhizosphere soil of Camellia sinensis.</title>
        <authorList>
            <person name="Dong Y."/>
        </authorList>
    </citation>
    <scope>NUCLEOTIDE SEQUENCE [LARGE SCALE GENOMIC DNA]</scope>
    <source>
        <strain evidence="1 2">GS2Y</strain>
    </source>
</reference>
<protein>
    <submittedName>
        <fullName evidence="1">Uncharacterized protein</fullName>
    </submittedName>
</protein>
<keyword evidence="2" id="KW-1185">Reference proteome</keyword>
<organism evidence="1 2">
    <name type="scientific">Burkholderia theae</name>
    <dbReference type="NCBI Taxonomy" id="3143496"/>
    <lineage>
        <taxon>Bacteria</taxon>
        <taxon>Pseudomonadati</taxon>
        <taxon>Pseudomonadota</taxon>
        <taxon>Betaproteobacteria</taxon>
        <taxon>Burkholderiales</taxon>
        <taxon>Burkholderiaceae</taxon>
        <taxon>Burkholderia</taxon>
    </lineage>
</organism>
<comment type="caution">
    <text evidence="1">The sequence shown here is derived from an EMBL/GenBank/DDBJ whole genome shotgun (WGS) entry which is preliminary data.</text>
</comment>
<dbReference type="Proteomes" id="UP001466933">
    <property type="component" value="Unassembled WGS sequence"/>
</dbReference>
<dbReference type="EMBL" id="JBCPYA010000004">
    <property type="protein sequence ID" value="MEN2471061.1"/>
    <property type="molecule type" value="Genomic_DNA"/>
</dbReference>
<gene>
    <name evidence="1" type="ORF">VOI36_14280</name>
</gene>
<sequence>MNKAHLHAALATLATFAVVAFIQKNVMAVPVVGPYLPGGAAQ</sequence>
<evidence type="ECO:0000313" key="1">
    <source>
        <dbReference type="EMBL" id="MEN2471061.1"/>
    </source>
</evidence>
<evidence type="ECO:0000313" key="2">
    <source>
        <dbReference type="Proteomes" id="UP001466933"/>
    </source>
</evidence>
<proteinExistence type="predicted"/>
<dbReference type="RefSeq" id="WP_257785774.1">
    <property type="nucleotide sequence ID" value="NZ_JBCPYA010000004.1"/>
</dbReference>
<name>A0ABU9WHH1_9BURK</name>
<accession>A0ABU9WHH1</accession>